<sequence>MTKLNTAILEQNQIALTQASDELTQLQTLIGQTNGQIQQAITRLENDSLNLIQMAGDNLRQAILDDQSKTLGVNSQSHHHLRQGIEQEHQQTYQIMKDKNLELNKSIHIFRLDKMPLTASMGFISGGVFIITLLLVGLMLGSYHEWRGIAHQVDNKAQYLQQLDEKINKTPNEQKLLTMIQVKTFPQGVMIEFNPQTKVNT</sequence>
<protein>
    <recommendedName>
        <fullName evidence="4">MobB</fullName>
    </recommendedName>
</protein>
<accession>A0ABU2UYK9</accession>
<gene>
    <name evidence="2" type="ORF">RM863_39035</name>
</gene>
<evidence type="ECO:0000313" key="2">
    <source>
        <dbReference type="EMBL" id="MDT0478119.1"/>
    </source>
</evidence>
<organism evidence="2 3">
    <name type="scientific">Streptomyces hintoniae</name>
    <dbReference type="NCBI Taxonomy" id="3075521"/>
    <lineage>
        <taxon>Bacteria</taxon>
        <taxon>Bacillati</taxon>
        <taxon>Actinomycetota</taxon>
        <taxon>Actinomycetes</taxon>
        <taxon>Kitasatosporales</taxon>
        <taxon>Streptomycetaceae</taxon>
        <taxon>Streptomyces</taxon>
    </lineage>
</organism>
<keyword evidence="1" id="KW-0472">Membrane</keyword>
<proteinExistence type="predicted"/>
<feature type="non-terminal residue" evidence="2">
    <location>
        <position position="201"/>
    </location>
</feature>
<keyword evidence="1" id="KW-1133">Transmembrane helix</keyword>
<evidence type="ECO:0000256" key="1">
    <source>
        <dbReference type="SAM" id="Phobius"/>
    </source>
</evidence>
<keyword evidence="1" id="KW-0812">Transmembrane</keyword>
<evidence type="ECO:0008006" key="4">
    <source>
        <dbReference type="Google" id="ProtNLM"/>
    </source>
</evidence>
<name>A0ABU2UYK9_9ACTN</name>
<evidence type="ECO:0000313" key="3">
    <source>
        <dbReference type="Proteomes" id="UP001180489"/>
    </source>
</evidence>
<keyword evidence="3" id="KW-1185">Reference proteome</keyword>
<feature type="transmembrane region" description="Helical" evidence="1">
    <location>
        <begin position="117"/>
        <end position="140"/>
    </location>
</feature>
<reference evidence="2" key="1">
    <citation type="submission" date="2024-05" db="EMBL/GenBank/DDBJ databases">
        <title>30 novel species of actinomycetes from the DSMZ collection.</title>
        <authorList>
            <person name="Nouioui I."/>
        </authorList>
    </citation>
    <scope>NUCLEOTIDE SEQUENCE</scope>
    <source>
        <strain evidence="2">DSM 41014</strain>
    </source>
</reference>
<dbReference type="RefSeq" id="WP_311638068.1">
    <property type="nucleotide sequence ID" value="NZ_JAVRFF010000141.1"/>
</dbReference>
<comment type="caution">
    <text evidence="2">The sequence shown here is derived from an EMBL/GenBank/DDBJ whole genome shotgun (WGS) entry which is preliminary data.</text>
</comment>
<dbReference type="EMBL" id="JAVRFF010000141">
    <property type="protein sequence ID" value="MDT0478119.1"/>
    <property type="molecule type" value="Genomic_DNA"/>
</dbReference>
<dbReference type="Proteomes" id="UP001180489">
    <property type="component" value="Unassembled WGS sequence"/>
</dbReference>